<evidence type="ECO:0000313" key="1">
    <source>
        <dbReference type="EMBL" id="GKV48439.1"/>
    </source>
</evidence>
<sequence length="103" mass="12374">MRGMVIALSSPPPSPICRSGPYRHQHHYRSADLGTLTHLWPPPVCLESKIEDERKNRKWKEKSEMRGKVKAWMRFAGFKEKKKKICRQEWLKQRERNLFWGKK</sequence>
<dbReference type="Proteomes" id="UP001054252">
    <property type="component" value="Unassembled WGS sequence"/>
</dbReference>
<accession>A0AAV5MFP9</accession>
<reference evidence="1 2" key="1">
    <citation type="journal article" date="2021" name="Commun. Biol.">
        <title>The genome of Shorea leprosula (Dipterocarpaceae) highlights the ecological relevance of drought in aseasonal tropical rainforests.</title>
        <authorList>
            <person name="Ng K.K.S."/>
            <person name="Kobayashi M.J."/>
            <person name="Fawcett J.A."/>
            <person name="Hatakeyama M."/>
            <person name="Paape T."/>
            <person name="Ng C.H."/>
            <person name="Ang C.C."/>
            <person name="Tnah L.H."/>
            <person name="Lee C.T."/>
            <person name="Nishiyama T."/>
            <person name="Sese J."/>
            <person name="O'Brien M.J."/>
            <person name="Copetti D."/>
            <person name="Mohd Noor M.I."/>
            <person name="Ong R.C."/>
            <person name="Putra M."/>
            <person name="Sireger I.Z."/>
            <person name="Indrioko S."/>
            <person name="Kosugi Y."/>
            <person name="Izuno A."/>
            <person name="Isagi Y."/>
            <person name="Lee S.L."/>
            <person name="Shimizu K.K."/>
        </authorList>
    </citation>
    <scope>NUCLEOTIDE SEQUENCE [LARGE SCALE GENOMIC DNA]</scope>
    <source>
        <strain evidence="1">214</strain>
    </source>
</reference>
<protein>
    <submittedName>
        <fullName evidence="1">Uncharacterized protein</fullName>
    </submittedName>
</protein>
<proteinExistence type="predicted"/>
<comment type="caution">
    <text evidence="1">The sequence shown here is derived from an EMBL/GenBank/DDBJ whole genome shotgun (WGS) entry which is preliminary data.</text>
</comment>
<organism evidence="1 2">
    <name type="scientific">Rubroshorea leprosula</name>
    <dbReference type="NCBI Taxonomy" id="152421"/>
    <lineage>
        <taxon>Eukaryota</taxon>
        <taxon>Viridiplantae</taxon>
        <taxon>Streptophyta</taxon>
        <taxon>Embryophyta</taxon>
        <taxon>Tracheophyta</taxon>
        <taxon>Spermatophyta</taxon>
        <taxon>Magnoliopsida</taxon>
        <taxon>eudicotyledons</taxon>
        <taxon>Gunneridae</taxon>
        <taxon>Pentapetalae</taxon>
        <taxon>rosids</taxon>
        <taxon>malvids</taxon>
        <taxon>Malvales</taxon>
        <taxon>Dipterocarpaceae</taxon>
        <taxon>Rubroshorea</taxon>
    </lineage>
</organism>
<name>A0AAV5MFP9_9ROSI</name>
<dbReference type="AlphaFoldDB" id="A0AAV5MFP9"/>
<gene>
    <name evidence="1" type="ORF">SLEP1_g55253</name>
</gene>
<keyword evidence="2" id="KW-1185">Reference proteome</keyword>
<evidence type="ECO:0000313" key="2">
    <source>
        <dbReference type="Proteomes" id="UP001054252"/>
    </source>
</evidence>
<dbReference type="EMBL" id="BPVZ01000256">
    <property type="protein sequence ID" value="GKV48439.1"/>
    <property type="molecule type" value="Genomic_DNA"/>
</dbReference>